<protein>
    <submittedName>
        <fullName evidence="1">Uncharacterized protein</fullName>
    </submittedName>
</protein>
<name>A0AAV9UDG0_9PEZI</name>
<dbReference type="AlphaFoldDB" id="A0AAV9UDG0"/>
<accession>A0AAV9UDG0</accession>
<sequence>MPTEETKRAGNPMLYALQQIESILGTARTLYLNEMDPDREATYITGIGGRSGRVKINGVQYPDGVSWYVRHDWEPGTGYHVNLFVNSSRQEGFKWKIQPFNLLNEPLTSMPYHHYTSMLRSLSTACFYDHNEYLGLGEERKAKMKNSCISNVVGQFQQILDASRNEIRL</sequence>
<comment type="caution">
    <text evidence="1">The sequence shown here is derived from an EMBL/GenBank/DDBJ whole genome shotgun (WGS) entry which is preliminary data.</text>
</comment>
<dbReference type="EMBL" id="JAVHNS010000011">
    <property type="protein sequence ID" value="KAK6340254.1"/>
    <property type="molecule type" value="Genomic_DNA"/>
</dbReference>
<dbReference type="Proteomes" id="UP001373714">
    <property type="component" value="Unassembled WGS sequence"/>
</dbReference>
<evidence type="ECO:0000313" key="2">
    <source>
        <dbReference type="Proteomes" id="UP001373714"/>
    </source>
</evidence>
<proteinExistence type="predicted"/>
<gene>
    <name evidence="1" type="ORF">TWF730_002018</name>
</gene>
<organism evidence="1 2">
    <name type="scientific">Orbilia blumenaviensis</name>
    <dbReference type="NCBI Taxonomy" id="1796055"/>
    <lineage>
        <taxon>Eukaryota</taxon>
        <taxon>Fungi</taxon>
        <taxon>Dikarya</taxon>
        <taxon>Ascomycota</taxon>
        <taxon>Pezizomycotina</taxon>
        <taxon>Orbiliomycetes</taxon>
        <taxon>Orbiliales</taxon>
        <taxon>Orbiliaceae</taxon>
        <taxon>Orbilia</taxon>
    </lineage>
</organism>
<keyword evidence="2" id="KW-1185">Reference proteome</keyword>
<reference evidence="1 2" key="1">
    <citation type="submission" date="2019-10" db="EMBL/GenBank/DDBJ databases">
        <authorList>
            <person name="Palmer J.M."/>
        </authorList>
    </citation>
    <scope>NUCLEOTIDE SEQUENCE [LARGE SCALE GENOMIC DNA]</scope>
    <source>
        <strain evidence="1 2">TWF730</strain>
    </source>
</reference>
<evidence type="ECO:0000313" key="1">
    <source>
        <dbReference type="EMBL" id="KAK6340254.1"/>
    </source>
</evidence>